<dbReference type="Pfam" id="PF00517">
    <property type="entry name" value="GP41"/>
    <property type="match status" value="1"/>
</dbReference>
<comment type="subcellular location">
    <subcellularLocation>
        <location evidence="1">Virion</location>
    </subcellularLocation>
</comment>
<dbReference type="Ensembl" id="ENSCJAT00000141517.1">
    <property type="protein sequence ID" value="ENSCJAP00000083663.1"/>
    <property type="gene ID" value="ENSCJAG00000077314.1"/>
</dbReference>
<feature type="transmembrane region" description="Helical" evidence="2">
    <location>
        <begin position="340"/>
        <end position="363"/>
    </location>
</feature>
<proteinExistence type="predicted"/>
<keyword evidence="2" id="KW-0472">Membrane</keyword>
<protein>
    <recommendedName>
        <fullName evidence="3">Retroviral envelope protein GP41-like domain-containing protein</fullName>
    </recommendedName>
</protein>
<keyword evidence="5" id="KW-1185">Reference proteome</keyword>
<sequence length="443" mass="48965">MILLTPFGPMSLILLYSTLLLGMTLPLLSSLMTPQSIFGTPSAAHIYPQSANYTFFGQSISPPMCFHAAKLYSMPFYIEDPHYTPVTTAQPSPSHCFNLGIRCSFAYRGLEALPKNTPQFTRNWITSYIGLRESLEVTPAKLPIYDQQPCYKTNKSLDLAPVWRSCLAPSAHALHSYLVTGFPLYDWSVPSPHLSGIYQYESPGAWNTPLYTTASGKNYSSLWRFFLAIHPSTVYTVLGSNVAKPVQTFSISSCVAAPYALLLGPVSFQVQNGHYTISCINCILTNCIDASMFPVDTILVVHQLPYVMLPVNISGPWYDEHSYSLFYKTQSLFLRCQKHFLGMLIAGIVAIVSVIASTATAAVSLTKSVNTAVYVNHLAINVSIAMGTQMSIDDKLEAKLNALEQTVTILGDKVYNLQNQLSLHCHAHYKYICVTSAPYNDSQ</sequence>
<dbReference type="PANTHER" id="PTHR34313:SF2">
    <property type="entry name" value="ENDOGENOUS RETROVIRUS GROUP K MEMBER 21 ENV POLYPROTEIN-LIKE"/>
    <property type="match status" value="1"/>
</dbReference>
<dbReference type="InterPro" id="IPR000328">
    <property type="entry name" value="GP41-like"/>
</dbReference>
<reference evidence="4 5" key="1">
    <citation type="submission" date="2009-03" db="EMBL/GenBank/DDBJ databases">
        <authorList>
            <person name="Warren W."/>
            <person name="Ye L."/>
            <person name="Minx P."/>
            <person name="Worley K."/>
            <person name="Gibbs R."/>
            <person name="Wilson R.K."/>
        </authorList>
    </citation>
    <scope>NUCLEOTIDE SEQUENCE [LARGE SCALE GENOMIC DNA]</scope>
</reference>
<name>A0A8I3W061_CALJA</name>
<feature type="domain" description="Retroviral envelope protein GP41-like" evidence="3">
    <location>
        <begin position="360"/>
        <end position="442"/>
    </location>
</feature>
<dbReference type="InterPro" id="IPR051255">
    <property type="entry name" value="Retroviral_env_glycoprotein"/>
</dbReference>
<reference evidence="4" key="3">
    <citation type="submission" date="2025-09" db="UniProtKB">
        <authorList>
            <consortium name="Ensembl"/>
        </authorList>
    </citation>
    <scope>IDENTIFICATION</scope>
</reference>
<evidence type="ECO:0000259" key="3">
    <source>
        <dbReference type="Pfam" id="PF00517"/>
    </source>
</evidence>
<evidence type="ECO:0000256" key="1">
    <source>
        <dbReference type="ARBA" id="ARBA00004328"/>
    </source>
</evidence>
<keyword evidence="2" id="KW-0812">Transmembrane</keyword>
<dbReference type="GeneTree" id="ENSGT00940000166234"/>
<dbReference type="GO" id="GO:0005198">
    <property type="term" value="F:structural molecule activity"/>
    <property type="evidence" value="ECO:0007669"/>
    <property type="project" value="InterPro"/>
</dbReference>
<organism evidence="4 5">
    <name type="scientific">Callithrix jacchus</name>
    <name type="common">White-tufted-ear marmoset</name>
    <name type="synonym">Simia Jacchus</name>
    <dbReference type="NCBI Taxonomy" id="9483"/>
    <lineage>
        <taxon>Eukaryota</taxon>
        <taxon>Metazoa</taxon>
        <taxon>Chordata</taxon>
        <taxon>Craniata</taxon>
        <taxon>Vertebrata</taxon>
        <taxon>Euteleostomi</taxon>
        <taxon>Mammalia</taxon>
        <taxon>Eutheria</taxon>
        <taxon>Euarchontoglires</taxon>
        <taxon>Primates</taxon>
        <taxon>Haplorrhini</taxon>
        <taxon>Platyrrhini</taxon>
        <taxon>Cebidae</taxon>
        <taxon>Callitrichinae</taxon>
        <taxon>Callithrix</taxon>
        <taxon>Callithrix</taxon>
    </lineage>
</organism>
<dbReference type="AlphaFoldDB" id="A0A8I3W061"/>
<accession>A0A8I3W061</accession>
<evidence type="ECO:0000256" key="2">
    <source>
        <dbReference type="SAM" id="Phobius"/>
    </source>
</evidence>
<keyword evidence="2" id="KW-1133">Transmembrane helix</keyword>
<evidence type="ECO:0000313" key="4">
    <source>
        <dbReference type="Ensembl" id="ENSCJAP00000083663.1"/>
    </source>
</evidence>
<evidence type="ECO:0000313" key="5">
    <source>
        <dbReference type="Proteomes" id="UP000008225"/>
    </source>
</evidence>
<reference evidence="4" key="2">
    <citation type="submission" date="2025-08" db="UniProtKB">
        <authorList>
            <consortium name="Ensembl"/>
        </authorList>
    </citation>
    <scope>IDENTIFICATION</scope>
</reference>
<dbReference type="Proteomes" id="UP000008225">
    <property type="component" value="Chromosome 4"/>
</dbReference>
<dbReference type="PANTHER" id="PTHR34313">
    <property type="entry name" value="ENDOGENOUS RETROVIRUS GROUP K MEMBER 113 ENV POLYPROTEIN-RELATED"/>
    <property type="match status" value="1"/>
</dbReference>